<feature type="transmembrane region" description="Helical" evidence="5">
    <location>
        <begin position="18"/>
        <end position="36"/>
    </location>
</feature>
<feature type="transmembrane region" description="Helical" evidence="5">
    <location>
        <begin position="67"/>
        <end position="86"/>
    </location>
</feature>
<dbReference type="GO" id="GO:0016020">
    <property type="term" value="C:membrane"/>
    <property type="evidence" value="ECO:0007669"/>
    <property type="project" value="InterPro"/>
</dbReference>
<feature type="coiled-coil region" evidence="4">
    <location>
        <begin position="414"/>
        <end position="469"/>
    </location>
</feature>
<evidence type="ECO:0000256" key="3">
    <source>
        <dbReference type="PROSITE-ProRule" id="PRU00284"/>
    </source>
</evidence>
<dbReference type="Proteomes" id="UP000265725">
    <property type="component" value="Chromosome"/>
</dbReference>
<keyword evidence="5" id="KW-0812">Transmembrane</keyword>
<dbReference type="InterPro" id="IPR004090">
    <property type="entry name" value="Chemotax_Me-accpt_rcpt"/>
</dbReference>
<organism evidence="7 8">
    <name type="scientific">Paenisporosarcina cavernae</name>
    <dbReference type="NCBI Taxonomy" id="2320858"/>
    <lineage>
        <taxon>Bacteria</taxon>
        <taxon>Bacillati</taxon>
        <taxon>Bacillota</taxon>
        <taxon>Bacilli</taxon>
        <taxon>Bacillales</taxon>
        <taxon>Caryophanaceae</taxon>
        <taxon>Paenisporosarcina</taxon>
    </lineage>
</organism>
<evidence type="ECO:0000256" key="2">
    <source>
        <dbReference type="ARBA" id="ARBA00029447"/>
    </source>
</evidence>
<gene>
    <name evidence="7" type="ORF">D3873_03405</name>
</gene>
<feature type="transmembrane region" description="Helical" evidence="5">
    <location>
        <begin position="42"/>
        <end position="60"/>
    </location>
</feature>
<feature type="transmembrane region" description="Helical" evidence="5">
    <location>
        <begin position="92"/>
        <end position="109"/>
    </location>
</feature>
<keyword evidence="5" id="KW-1133">Transmembrane helix</keyword>
<dbReference type="AlphaFoldDB" id="A0A385YU08"/>
<dbReference type="PANTHER" id="PTHR32089:SF112">
    <property type="entry name" value="LYSOZYME-LIKE PROTEIN-RELATED"/>
    <property type="match status" value="1"/>
</dbReference>
<evidence type="ECO:0000256" key="4">
    <source>
        <dbReference type="SAM" id="Coils"/>
    </source>
</evidence>
<protein>
    <recommendedName>
        <fullName evidence="6">Methyl-accepting transducer domain-containing protein</fullName>
    </recommendedName>
</protein>
<dbReference type="PANTHER" id="PTHR32089">
    <property type="entry name" value="METHYL-ACCEPTING CHEMOTAXIS PROTEIN MCPB"/>
    <property type="match status" value="1"/>
</dbReference>
<dbReference type="PRINTS" id="PR00260">
    <property type="entry name" value="CHEMTRNSDUCR"/>
</dbReference>
<proteinExistence type="inferred from homology"/>
<dbReference type="Gene3D" id="1.10.287.950">
    <property type="entry name" value="Methyl-accepting chemotaxis protein"/>
    <property type="match status" value="1"/>
</dbReference>
<evidence type="ECO:0000313" key="8">
    <source>
        <dbReference type="Proteomes" id="UP000265725"/>
    </source>
</evidence>
<dbReference type="PROSITE" id="PS50111">
    <property type="entry name" value="CHEMOTAXIS_TRANSDUC_2"/>
    <property type="match status" value="1"/>
</dbReference>
<accession>A0A385YU08</accession>
<feature type="transmembrane region" description="Helical" evidence="5">
    <location>
        <begin position="140"/>
        <end position="160"/>
    </location>
</feature>
<dbReference type="SMART" id="SM00283">
    <property type="entry name" value="MA"/>
    <property type="match status" value="1"/>
</dbReference>
<dbReference type="GO" id="GO:0004888">
    <property type="term" value="F:transmembrane signaling receptor activity"/>
    <property type="evidence" value="ECO:0007669"/>
    <property type="project" value="InterPro"/>
</dbReference>
<dbReference type="EMBL" id="CP032418">
    <property type="protein sequence ID" value="AYC28963.1"/>
    <property type="molecule type" value="Genomic_DNA"/>
</dbReference>
<evidence type="ECO:0000259" key="6">
    <source>
        <dbReference type="PROSITE" id="PS50111"/>
    </source>
</evidence>
<evidence type="ECO:0000256" key="1">
    <source>
        <dbReference type="ARBA" id="ARBA00023224"/>
    </source>
</evidence>
<keyword evidence="4" id="KW-0175">Coiled coil</keyword>
<keyword evidence="1 3" id="KW-0807">Transducer</keyword>
<dbReference type="GO" id="GO:0007165">
    <property type="term" value="P:signal transduction"/>
    <property type="evidence" value="ECO:0007669"/>
    <property type="project" value="UniProtKB-KW"/>
</dbReference>
<keyword evidence="8" id="KW-1185">Reference proteome</keyword>
<feature type="domain" description="Methyl-accepting transducer" evidence="6">
    <location>
        <begin position="210"/>
        <end position="460"/>
    </location>
</feature>
<dbReference type="RefSeq" id="WP_119882705.1">
    <property type="nucleotide sequence ID" value="NZ_CP032418.1"/>
</dbReference>
<dbReference type="InterPro" id="IPR004089">
    <property type="entry name" value="MCPsignal_dom"/>
</dbReference>
<dbReference type="OrthoDB" id="242546at2"/>
<reference evidence="8" key="1">
    <citation type="submission" date="2018-09" db="EMBL/GenBank/DDBJ databases">
        <authorList>
            <person name="Zhu H."/>
        </authorList>
    </citation>
    <scope>NUCLEOTIDE SEQUENCE [LARGE SCALE GENOMIC DNA]</scope>
    <source>
        <strain evidence="8">K2R23-3</strain>
    </source>
</reference>
<dbReference type="SUPFAM" id="SSF58104">
    <property type="entry name" value="Methyl-accepting chemotaxis protein (MCP) signaling domain"/>
    <property type="match status" value="1"/>
</dbReference>
<evidence type="ECO:0000256" key="5">
    <source>
        <dbReference type="SAM" id="Phobius"/>
    </source>
</evidence>
<dbReference type="Pfam" id="PF00015">
    <property type="entry name" value="MCPsignal"/>
    <property type="match status" value="1"/>
</dbReference>
<name>A0A385YU08_9BACL</name>
<dbReference type="GO" id="GO:0006935">
    <property type="term" value="P:chemotaxis"/>
    <property type="evidence" value="ECO:0007669"/>
    <property type="project" value="InterPro"/>
</dbReference>
<comment type="similarity">
    <text evidence="2">Belongs to the methyl-accepting chemotaxis (MCP) protein family.</text>
</comment>
<feature type="transmembrane region" description="Helical" evidence="5">
    <location>
        <begin position="116"/>
        <end position="134"/>
    </location>
</feature>
<keyword evidence="5" id="KW-0472">Membrane</keyword>
<evidence type="ECO:0000313" key="7">
    <source>
        <dbReference type="EMBL" id="AYC28963.1"/>
    </source>
</evidence>
<sequence>MLDVQSIRKQDLSSKNTIMFLAYGISGFLGTIVYFLTNQGTVKTVSMLVPFLLTVLFYVLSKKVKVIAVAFSWIVLTLIFGAAWTSAILGEASVATMGIAFFIAGLASVQGDRWVMAYGSILAIALQVVFITTYPHQEQIASSKSSLLLIIVLLCFALFLQIRQAKKLATQVELLLTSSQEKAEEEEQLSSRLNSAVATITENLERIRTNANTSVASQREMLVAVNEVSAGSQRQTDHVLDIAKSTESTNDSVAKMASQLDEIVAKATDASKTAEEGSVKMDSVKKEIDEFTQFFASLNVTFKELTDKISETNAFAGSIREITEQTNLLALNASIEAARAGEHGKGFAVVAEEIRKLAGLTDQTLKKIDENLTSVNKHNELALGKLDEGVTHVYTQVAKTDDANKAFTRLFEEMNGLERELNAFSKVVETIEENSEQVQVATNEFASIIEESTAAVEELNATLVTLTEEQEQIARYVNDTYEEAVSIRK</sequence>
<dbReference type="KEGG" id="paek:D3873_03405"/>